<dbReference type="GO" id="GO:0004672">
    <property type="term" value="F:protein kinase activity"/>
    <property type="evidence" value="ECO:0007669"/>
    <property type="project" value="InterPro"/>
</dbReference>
<dbReference type="GO" id="GO:0012505">
    <property type="term" value="C:endomembrane system"/>
    <property type="evidence" value="ECO:0007669"/>
    <property type="project" value="UniProtKB-SubCell"/>
</dbReference>
<evidence type="ECO:0000256" key="1">
    <source>
        <dbReference type="ARBA" id="ARBA00004308"/>
    </source>
</evidence>
<keyword evidence="8" id="KW-0472">Membrane</keyword>
<evidence type="ECO:0000256" key="5">
    <source>
        <dbReference type="ARBA" id="ARBA00022741"/>
    </source>
</evidence>
<dbReference type="InterPro" id="IPR011009">
    <property type="entry name" value="Kinase-like_dom_sf"/>
</dbReference>
<keyword evidence="4" id="KW-0808">Transferase</keyword>
<keyword evidence="5" id="KW-0547">Nucleotide-binding</keyword>
<name>A0A6N2L8P7_SALVM</name>
<dbReference type="InterPro" id="IPR000719">
    <property type="entry name" value="Prot_kinase_dom"/>
</dbReference>
<comment type="similarity">
    <text evidence="2">Belongs to the protein kinase superfamily. Ser/Thr protein kinase family.</text>
</comment>
<dbReference type="Pfam" id="PF25575">
    <property type="entry name" value="TPR_BSK1_C"/>
    <property type="match status" value="1"/>
</dbReference>
<dbReference type="GO" id="GO:0005524">
    <property type="term" value="F:ATP binding"/>
    <property type="evidence" value="ECO:0007669"/>
    <property type="project" value="UniProtKB-KW"/>
</dbReference>
<dbReference type="PANTHER" id="PTHR45863">
    <property type="entry name" value="SERINE/THREONINE-PROTEIN KINASE BSK5"/>
    <property type="match status" value="1"/>
</dbReference>
<evidence type="ECO:0000259" key="10">
    <source>
        <dbReference type="PROSITE" id="PS50011"/>
    </source>
</evidence>
<keyword evidence="3" id="KW-1003">Cell membrane</keyword>
<dbReference type="SUPFAM" id="SSF56112">
    <property type="entry name" value="Protein kinase-like (PK-like)"/>
    <property type="match status" value="1"/>
</dbReference>
<dbReference type="InterPro" id="IPR045845">
    <property type="entry name" value="BSK"/>
</dbReference>
<dbReference type="PANTHER" id="PTHR45863:SF47">
    <property type="entry name" value="SERINE_THREONINE-PROTEIN KINASE BSK3"/>
    <property type="match status" value="1"/>
</dbReference>
<dbReference type="InterPro" id="IPR058209">
    <property type="entry name" value="TPR_BSK1_C"/>
</dbReference>
<reference evidence="11" key="1">
    <citation type="submission" date="2019-03" db="EMBL/GenBank/DDBJ databases">
        <authorList>
            <person name="Mank J."/>
            <person name="Almeida P."/>
        </authorList>
    </citation>
    <scope>NUCLEOTIDE SEQUENCE</scope>
    <source>
        <strain evidence="11">78183</strain>
    </source>
</reference>
<keyword evidence="9" id="KW-0449">Lipoprotein</keyword>
<dbReference type="Gene3D" id="1.10.510.10">
    <property type="entry name" value="Transferase(Phosphotransferase) domain 1"/>
    <property type="match status" value="1"/>
</dbReference>
<dbReference type="InterPro" id="IPR001245">
    <property type="entry name" value="Ser-Thr/Tyr_kinase_cat_dom"/>
</dbReference>
<evidence type="ECO:0000313" key="11">
    <source>
        <dbReference type="EMBL" id="VFU37159.1"/>
    </source>
</evidence>
<dbReference type="EMBL" id="CAADRP010001224">
    <property type="protein sequence ID" value="VFU37159.1"/>
    <property type="molecule type" value="Genomic_DNA"/>
</dbReference>
<evidence type="ECO:0000256" key="8">
    <source>
        <dbReference type="ARBA" id="ARBA00023136"/>
    </source>
</evidence>
<sequence length="219" mass="24892">MIMEIDHEGRALYHDLNAYRVLFDEDGNPKLSSFGLMKNSRYGKSYRTNVAFTPPEYLRTGRVATESVIYSFGTLLHDLLSGKHIPPSHYNFCMDPLIDILYPATKHTKKLCFPPHVCKNLFHKLVHINACSRRDLADINEILDNIGYKDDQGVANELSFQMWTDEMQETLNAKKKGDSAFKQKDYRIAIECGNHGFPSCFCPAESVLTHERPASGSSK</sequence>
<dbReference type="Pfam" id="PF07714">
    <property type="entry name" value="PK_Tyr_Ser-Thr"/>
    <property type="match status" value="1"/>
</dbReference>
<evidence type="ECO:0000256" key="2">
    <source>
        <dbReference type="ARBA" id="ARBA00008684"/>
    </source>
</evidence>
<proteinExistence type="inferred from homology"/>
<evidence type="ECO:0000256" key="9">
    <source>
        <dbReference type="ARBA" id="ARBA00023288"/>
    </source>
</evidence>
<evidence type="ECO:0000256" key="3">
    <source>
        <dbReference type="ARBA" id="ARBA00022475"/>
    </source>
</evidence>
<dbReference type="GO" id="GO:0009742">
    <property type="term" value="P:brassinosteroid mediated signaling pathway"/>
    <property type="evidence" value="ECO:0007669"/>
    <property type="project" value="InterPro"/>
</dbReference>
<evidence type="ECO:0000256" key="4">
    <source>
        <dbReference type="ARBA" id="ARBA00022679"/>
    </source>
</evidence>
<gene>
    <name evidence="11" type="ORF">SVIM_LOCUS193798</name>
</gene>
<dbReference type="PROSITE" id="PS50011">
    <property type="entry name" value="PROTEIN_KINASE_DOM"/>
    <property type="match status" value="1"/>
</dbReference>
<feature type="domain" description="Protein kinase" evidence="10">
    <location>
        <begin position="1"/>
        <end position="143"/>
    </location>
</feature>
<protein>
    <recommendedName>
        <fullName evidence="10">Protein kinase domain-containing protein</fullName>
    </recommendedName>
</protein>
<evidence type="ECO:0000256" key="7">
    <source>
        <dbReference type="ARBA" id="ARBA00022840"/>
    </source>
</evidence>
<evidence type="ECO:0000256" key="6">
    <source>
        <dbReference type="ARBA" id="ARBA00022777"/>
    </source>
</evidence>
<organism evidence="11">
    <name type="scientific">Salix viminalis</name>
    <name type="common">Common osier</name>
    <name type="synonym">Basket willow</name>
    <dbReference type="NCBI Taxonomy" id="40686"/>
    <lineage>
        <taxon>Eukaryota</taxon>
        <taxon>Viridiplantae</taxon>
        <taxon>Streptophyta</taxon>
        <taxon>Embryophyta</taxon>
        <taxon>Tracheophyta</taxon>
        <taxon>Spermatophyta</taxon>
        <taxon>Magnoliopsida</taxon>
        <taxon>eudicotyledons</taxon>
        <taxon>Gunneridae</taxon>
        <taxon>Pentapetalae</taxon>
        <taxon>rosids</taxon>
        <taxon>fabids</taxon>
        <taxon>Malpighiales</taxon>
        <taxon>Salicaceae</taxon>
        <taxon>Saliceae</taxon>
        <taxon>Salix</taxon>
    </lineage>
</organism>
<keyword evidence="6" id="KW-0418">Kinase</keyword>
<comment type="subcellular location">
    <subcellularLocation>
        <location evidence="1">Endomembrane system</location>
    </subcellularLocation>
</comment>
<keyword evidence="7" id="KW-0067">ATP-binding</keyword>
<dbReference type="AlphaFoldDB" id="A0A6N2L8P7"/>
<accession>A0A6N2L8P7</accession>